<evidence type="ECO:0000256" key="4">
    <source>
        <dbReference type="ARBA" id="ARBA00022605"/>
    </source>
</evidence>
<dbReference type="Gene3D" id="3.20.20.70">
    <property type="entry name" value="Aldolase class I"/>
    <property type="match status" value="1"/>
</dbReference>
<dbReference type="NCBIfam" id="NF001372">
    <property type="entry name" value="PRK00278.1-4"/>
    <property type="match status" value="1"/>
</dbReference>
<dbReference type="OMA" id="ASLHRCI"/>
<organism evidence="10 11">
    <name type="scientific">Asparagus officinalis</name>
    <name type="common">Garden asparagus</name>
    <dbReference type="NCBI Taxonomy" id="4686"/>
    <lineage>
        <taxon>Eukaryota</taxon>
        <taxon>Viridiplantae</taxon>
        <taxon>Streptophyta</taxon>
        <taxon>Embryophyta</taxon>
        <taxon>Tracheophyta</taxon>
        <taxon>Spermatophyta</taxon>
        <taxon>Magnoliopsida</taxon>
        <taxon>Liliopsida</taxon>
        <taxon>Asparagales</taxon>
        <taxon>Asparagaceae</taxon>
        <taxon>Asparagoideae</taxon>
        <taxon>Asparagus</taxon>
    </lineage>
</organism>
<comment type="catalytic activity">
    <reaction evidence="1">
        <text>1-(2-carboxyphenylamino)-1-deoxy-D-ribulose 5-phosphate + H(+) = (1S,2R)-1-C-(indol-3-yl)glycerol 3-phosphate + CO2 + H2O</text>
        <dbReference type="Rhea" id="RHEA:23476"/>
        <dbReference type="ChEBI" id="CHEBI:15377"/>
        <dbReference type="ChEBI" id="CHEBI:15378"/>
        <dbReference type="ChEBI" id="CHEBI:16526"/>
        <dbReference type="ChEBI" id="CHEBI:58613"/>
        <dbReference type="ChEBI" id="CHEBI:58866"/>
        <dbReference type="EC" id="4.1.1.48"/>
    </reaction>
</comment>
<evidence type="ECO:0000259" key="9">
    <source>
        <dbReference type="Pfam" id="PF00218"/>
    </source>
</evidence>
<dbReference type="CDD" id="cd00331">
    <property type="entry name" value="IGPS"/>
    <property type="match status" value="1"/>
</dbReference>
<keyword evidence="4" id="KW-0028">Amino-acid biosynthesis</keyword>
<evidence type="ECO:0000256" key="3">
    <source>
        <dbReference type="ARBA" id="ARBA00012362"/>
    </source>
</evidence>
<evidence type="ECO:0000256" key="2">
    <source>
        <dbReference type="ARBA" id="ARBA00004696"/>
    </source>
</evidence>
<dbReference type="AlphaFoldDB" id="A0A5P1ES39"/>
<dbReference type="OrthoDB" id="524799at2759"/>
<dbReference type="PANTHER" id="PTHR22854">
    <property type="entry name" value="TRYPTOPHAN BIOSYNTHESIS PROTEIN"/>
    <property type="match status" value="1"/>
</dbReference>
<keyword evidence="6" id="KW-0822">Tryptophan biosynthesis</keyword>
<dbReference type="PROSITE" id="PS00614">
    <property type="entry name" value="IGPS"/>
    <property type="match status" value="1"/>
</dbReference>
<dbReference type="PANTHER" id="PTHR22854:SF2">
    <property type="entry name" value="INDOLE-3-GLYCEROL-PHOSPHATE SYNTHASE"/>
    <property type="match status" value="1"/>
</dbReference>
<dbReference type="GO" id="GO:0000162">
    <property type="term" value="P:L-tryptophan biosynthetic process"/>
    <property type="evidence" value="ECO:0007669"/>
    <property type="project" value="UniProtKB-UniPathway"/>
</dbReference>
<dbReference type="InterPro" id="IPR011060">
    <property type="entry name" value="RibuloseP-bd_barrel"/>
</dbReference>
<dbReference type="Proteomes" id="UP000243459">
    <property type="component" value="Chromosome 5"/>
</dbReference>
<dbReference type="InterPro" id="IPR013798">
    <property type="entry name" value="Indole-3-glycerol_P_synth_dom"/>
</dbReference>
<reference evidence="11" key="1">
    <citation type="journal article" date="2017" name="Nat. Commun.">
        <title>The asparagus genome sheds light on the origin and evolution of a young Y chromosome.</title>
        <authorList>
            <person name="Harkess A."/>
            <person name="Zhou J."/>
            <person name="Xu C."/>
            <person name="Bowers J.E."/>
            <person name="Van der Hulst R."/>
            <person name="Ayyampalayam S."/>
            <person name="Mercati F."/>
            <person name="Riccardi P."/>
            <person name="McKain M.R."/>
            <person name="Kakrana A."/>
            <person name="Tang H."/>
            <person name="Ray J."/>
            <person name="Groenendijk J."/>
            <person name="Arikit S."/>
            <person name="Mathioni S.M."/>
            <person name="Nakano M."/>
            <person name="Shan H."/>
            <person name="Telgmann-Rauber A."/>
            <person name="Kanno A."/>
            <person name="Yue Z."/>
            <person name="Chen H."/>
            <person name="Li W."/>
            <person name="Chen Y."/>
            <person name="Xu X."/>
            <person name="Zhang Y."/>
            <person name="Luo S."/>
            <person name="Chen H."/>
            <person name="Gao J."/>
            <person name="Mao Z."/>
            <person name="Pires J.C."/>
            <person name="Luo M."/>
            <person name="Kudrna D."/>
            <person name="Wing R.A."/>
            <person name="Meyers B.C."/>
            <person name="Yi K."/>
            <person name="Kong H."/>
            <person name="Lavrijsen P."/>
            <person name="Sunseri F."/>
            <person name="Falavigna A."/>
            <person name="Ye Y."/>
            <person name="Leebens-Mack J.H."/>
            <person name="Chen G."/>
        </authorList>
    </citation>
    <scope>NUCLEOTIDE SEQUENCE [LARGE SCALE GENOMIC DNA]</scope>
    <source>
        <strain evidence="11">cv. DH0086</strain>
    </source>
</reference>
<dbReference type="EMBL" id="CM007385">
    <property type="protein sequence ID" value="ONK68614.1"/>
    <property type="molecule type" value="Genomic_DNA"/>
</dbReference>
<name>A0A5P1ES39_ASPOF</name>
<gene>
    <name evidence="10" type="ORF">A4U43_C05F13980</name>
</gene>
<dbReference type="Pfam" id="PF00218">
    <property type="entry name" value="IGPS"/>
    <property type="match status" value="1"/>
</dbReference>
<evidence type="ECO:0000313" key="10">
    <source>
        <dbReference type="EMBL" id="ONK68614.1"/>
    </source>
</evidence>
<dbReference type="InterPro" id="IPR013785">
    <property type="entry name" value="Aldolase_TIM"/>
</dbReference>
<feature type="domain" description="Indole-3-glycerol phosphate synthase" evidence="9">
    <location>
        <begin position="111"/>
        <end position="373"/>
    </location>
</feature>
<dbReference type="FunFam" id="3.20.20.70:FF:000146">
    <property type="entry name" value="Indole-3-glycerol phosphate synthase chloroplastic"/>
    <property type="match status" value="1"/>
</dbReference>
<proteinExistence type="inferred from homology"/>
<keyword evidence="11" id="KW-1185">Reference proteome</keyword>
<dbReference type="GO" id="GO:0004425">
    <property type="term" value="F:indole-3-glycerol-phosphate synthase activity"/>
    <property type="evidence" value="ECO:0007669"/>
    <property type="project" value="UniProtKB-EC"/>
</dbReference>
<keyword evidence="8" id="KW-0456">Lyase</keyword>
<keyword evidence="5" id="KW-0210">Decarboxylase</keyword>
<dbReference type="HAMAP" id="MF_00134_B">
    <property type="entry name" value="IGPS_B"/>
    <property type="match status" value="1"/>
</dbReference>
<comment type="pathway">
    <text evidence="2">Amino-acid biosynthesis; L-tryptophan biosynthesis; L-tryptophan from chorismate: step 4/5.</text>
</comment>
<dbReference type="SUPFAM" id="SSF51366">
    <property type="entry name" value="Ribulose-phoshate binding barrel"/>
    <property type="match status" value="1"/>
</dbReference>
<dbReference type="Gramene" id="ONK68614">
    <property type="protein sequence ID" value="ONK68614"/>
    <property type="gene ID" value="A4U43_C05F13980"/>
</dbReference>
<evidence type="ECO:0000256" key="7">
    <source>
        <dbReference type="ARBA" id="ARBA00023141"/>
    </source>
</evidence>
<dbReference type="InterPro" id="IPR045186">
    <property type="entry name" value="Indole-3-glycerol_P_synth"/>
</dbReference>
<accession>A0A5P1ES39</accession>
<sequence length="382" mass="42354">MESARIGASTRVRVSIPSPIPPKSRRNLLFNEFAPKFSSKSIQKATVLRCVRDQETVDPSLAQNYKSDELINAIEVREWENGKSVDEIAAKQGIRIRRHPAKASESPRNILEKIVWDKVTEVSEFKKTKPLNLVKEAAEQAPPARDFLGALKASYHRNGVPALIAEVKKASPSRGILREDFDPVQVAKAYEQYGAACLSILTDQKYFQGSFENLEVVRKAGVKCPLLCKEFIIETWQIYYARAKGADAVLLIAAVLPDLDIRLMTMICKELGLTALIEVHDEREMDRVLAIDGVQLIGINNRDLGTFEVDISNTKRLLEGERGEIIRKKDIIVVGESGLFTPKDISYVQDAGVKAVLVGESLIKKSDPGKAIAGLFGKDISI</sequence>
<evidence type="ECO:0000256" key="5">
    <source>
        <dbReference type="ARBA" id="ARBA00022793"/>
    </source>
</evidence>
<evidence type="ECO:0000313" key="11">
    <source>
        <dbReference type="Proteomes" id="UP000243459"/>
    </source>
</evidence>
<keyword evidence="7" id="KW-0057">Aromatic amino acid biosynthesis</keyword>
<protein>
    <recommendedName>
        <fullName evidence="3">indole-3-glycerol-phosphate synthase</fullName>
        <ecNumber evidence="3">4.1.1.48</ecNumber>
    </recommendedName>
</protein>
<evidence type="ECO:0000256" key="8">
    <source>
        <dbReference type="ARBA" id="ARBA00023239"/>
    </source>
</evidence>
<dbReference type="InterPro" id="IPR001468">
    <property type="entry name" value="Indole-3-GlycerolPSynthase_CS"/>
</dbReference>
<dbReference type="GO" id="GO:0004640">
    <property type="term" value="F:phosphoribosylanthranilate isomerase activity"/>
    <property type="evidence" value="ECO:0007669"/>
    <property type="project" value="TreeGrafter"/>
</dbReference>
<dbReference type="UniPathway" id="UPA00035">
    <property type="reaction ID" value="UER00043"/>
</dbReference>
<evidence type="ECO:0000256" key="6">
    <source>
        <dbReference type="ARBA" id="ARBA00022822"/>
    </source>
</evidence>
<dbReference type="EC" id="4.1.1.48" evidence="3"/>
<evidence type="ECO:0000256" key="1">
    <source>
        <dbReference type="ARBA" id="ARBA00001633"/>
    </source>
</evidence>
<dbReference type="NCBIfam" id="NF001377">
    <property type="entry name" value="PRK00278.2-4"/>
    <property type="match status" value="1"/>
</dbReference>